<comment type="caution">
    <text evidence="2">The sequence shown here is derived from an EMBL/GenBank/DDBJ whole genome shotgun (WGS) entry which is preliminary data.</text>
</comment>
<gene>
    <name evidence="2" type="ORF">ACFSQ3_08555</name>
</gene>
<feature type="signal peptide" evidence="1">
    <location>
        <begin position="1"/>
        <end position="22"/>
    </location>
</feature>
<evidence type="ECO:0000256" key="1">
    <source>
        <dbReference type="SAM" id="SignalP"/>
    </source>
</evidence>
<keyword evidence="1" id="KW-0732">Signal</keyword>
<dbReference type="Proteomes" id="UP001597393">
    <property type="component" value="Unassembled WGS sequence"/>
</dbReference>
<protein>
    <submittedName>
        <fullName evidence="2">DUF4876 domain-containing protein</fullName>
    </submittedName>
</protein>
<dbReference type="RefSeq" id="WP_380869130.1">
    <property type="nucleotide sequence ID" value="NZ_JBHUMA010000006.1"/>
</dbReference>
<reference evidence="3" key="1">
    <citation type="journal article" date="2019" name="Int. J. Syst. Evol. Microbiol.">
        <title>The Global Catalogue of Microorganisms (GCM) 10K type strain sequencing project: providing services to taxonomists for standard genome sequencing and annotation.</title>
        <authorList>
            <consortium name="The Broad Institute Genomics Platform"/>
            <consortium name="The Broad Institute Genome Sequencing Center for Infectious Disease"/>
            <person name="Wu L."/>
            <person name="Ma J."/>
        </authorList>
    </citation>
    <scope>NUCLEOTIDE SEQUENCE [LARGE SCALE GENOMIC DNA]</scope>
    <source>
        <strain evidence="3">KCTC 42248</strain>
    </source>
</reference>
<proteinExistence type="predicted"/>
<name>A0ABW5NMD4_9SPHI</name>
<dbReference type="InterPro" id="IPR032627">
    <property type="entry name" value="DUF4876"/>
</dbReference>
<keyword evidence="3" id="KW-1185">Reference proteome</keyword>
<feature type="chain" id="PRO_5045222560" evidence="1">
    <location>
        <begin position="23"/>
        <end position="457"/>
    </location>
</feature>
<organism evidence="2 3">
    <name type="scientific">Sphingobacterium corticis</name>
    <dbReference type="NCBI Taxonomy" id="1812823"/>
    <lineage>
        <taxon>Bacteria</taxon>
        <taxon>Pseudomonadati</taxon>
        <taxon>Bacteroidota</taxon>
        <taxon>Sphingobacteriia</taxon>
        <taxon>Sphingobacteriales</taxon>
        <taxon>Sphingobacteriaceae</taxon>
        <taxon>Sphingobacterium</taxon>
    </lineage>
</organism>
<dbReference type="Pfam" id="PF16215">
    <property type="entry name" value="DUF4876"/>
    <property type="match status" value="1"/>
</dbReference>
<dbReference type="PROSITE" id="PS51257">
    <property type="entry name" value="PROKAR_LIPOPROTEIN"/>
    <property type="match status" value="1"/>
</dbReference>
<dbReference type="EMBL" id="JBHUMA010000006">
    <property type="protein sequence ID" value="MFD2599002.1"/>
    <property type="molecule type" value="Genomic_DNA"/>
</dbReference>
<evidence type="ECO:0000313" key="3">
    <source>
        <dbReference type="Proteomes" id="UP001597393"/>
    </source>
</evidence>
<sequence length="457" mass="50732">MKMKPSLLFIASALFLFTIACQKDREQAMPVNMQIQLGVDEAEVPFQVPYEKAKIVLESSAGGMKYEIQADSEGKITLRDLVPGVYSINVTLQIPAADYSTLSGSNQEDDFFLNFSLPNKGIYADEILNATLIPASTVGGFVIKQIYYLGSDIKKGANFRDNFIEIYNNSSQRLYADSLLIITVFGNQGKVSNDWTLPGTTQYDWSKSINMDLSKGDPNTEFIYAKALFEIPSDATGKRYPVDPGESIIIAATAANHAGSYVDVNGKTITVENPELTVDLRDADFEVNTADYNKRIGDTRAPMASDIDNLDVDNVYIHFMSNSKEWLLDPKARESYAIAKVDRTVDVSKLPTYSKPEDRNVTSSTTLYPQFPIKYIIDAVEIKTMVTKEITARRLPIRLDAGATYGPGEQYSSQSVVRRTAKSVNGRRILKDTNNSNNDFGYLQRADATKGQTSFID</sequence>
<evidence type="ECO:0000313" key="2">
    <source>
        <dbReference type="EMBL" id="MFD2599002.1"/>
    </source>
</evidence>
<accession>A0ABW5NMD4</accession>